<dbReference type="STRING" id="1229783.C273_08776"/>
<name>K9AZ44_9STAP</name>
<proteinExistence type="predicted"/>
<organism evidence="1 2">
    <name type="scientific">Staphylococcus massiliensis S46</name>
    <dbReference type="NCBI Taxonomy" id="1229783"/>
    <lineage>
        <taxon>Bacteria</taxon>
        <taxon>Bacillati</taxon>
        <taxon>Bacillota</taxon>
        <taxon>Bacilli</taxon>
        <taxon>Bacillales</taxon>
        <taxon>Staphylococcaceae</taxon>
        <taxon>Staphylococcus</taxon>
    </lineage>
</organism>
<accession>K9AZ44</accession>
<dbReference type="RefSeq" id="WP_009384081.1">
    <property type="nucleotide sequence ID" value="NZ_AMSQ01000015.1"/>
</dbReference>
<dbReference type="NCBIfam" id="NF038250">
    <property type="entry name" value="nitrate_NreA"/>
    <property type="match status" value="1"/>
</dbReference>
<dbReference type="Proteomes" id="UP000009885">
    <property type="component" value="Unassembled WGS sequence"/>
</dbReference>
<evidence type="ECO:0000313" key="2">
    <source>
        <dbReference type="Proteomes" id="UP000009885"/>
    </source>
</evidence>
<evidence type="ECO:0000313" key="1">
    <source>
        <dbReference type="EMBL" id="EKU46785.1"/>
    </source>
</evidence>
<dbReference type="Gene3D" id="3.30.450.40">
    <property type="match status" value="1"/>
</dbReference>
<comment type="caution">
    <text evidence="1">The sequence shown here is derived from an EMBL/GenBank/DDBJ whole genome shotgun (WGS) entry which is preliminary data.</text>
</comment>
<dbReference type="InterPro" id="IPR029016">
    <property type="entry name" value="GAF-like_dom_sf"/>
</dbReference>
<gene>
    <name evidence="1" type="ORF">C273_08776</name>
</gene>
<protein>
    <submittedName>
        <fullName evidence="1">Nitrogen regulation-related NreA protein</fullName>
    </submittedName>
</protein>
<dbReference type="AlphaFoldDB" id="K9AZ44"/>
<dbReference type="EMBL" id="AMSQ01000015">
    <property type="protein sequence ID" value="EKU46785.1"/>
    <property type="molecule type" value="Genomic_DNA"/>
</dbReference>
<keyword evidence="2" id="KW-1185">Reference proteome</keyword>
<dbReference type="eggNOG" id="COG2203">
    <property type="taxonomic scope" value="Bacteria"/>
</dbReference>
<dbReference type="PATRIC" id="fig|1229783.3.peg.1764"/>
<sequence>MNPNCFLQHDYQQQLDEYREKYQFDFAGIALPDNNDVDGVPVIKWRYVSGNINDRYKRIILRNGKGLAGNVMKTGKEFIVPDVSESLFSNQLFNYPILVSEALTAVVVLPLWFENKVCGVLLYGQREGNHLPHYGEIDKLRTGIGAYSCKDRGVL</sequence>
<dbReference type="SUPFAM" id="SSF55781">
    <property type="entry name" value="GAF domain-like"/>
    <property type="match status" value="1"/>
</dbReference>
<dbReference type="OrthoDB" id="2360948at2"/>
<reference evidence="1 2" key="1">
    <citation type="journal article" date="2013" name="Genome Announc.">
        <title>Genome Sequence of Staphylococcus massiliensis Strain S46, Isolated from the Surface of Healthy Human Skin.</title>
        <authorList>
            <person name="Srivastav R."/>
            <person name="Singh A."/>
            <person name="Jangir P.K."/>
            <person name="Kumari C."/>
            <person name="Muduli S."/>
            <person name="Sharma R."/>
        </authorList>
    </citation>
    <scope>NUCLEOTIDE SEQUENCE [LARGE SCALE GENOMIC DNA]</scope>
    <source>
        <strain evidence="1 2">S46</strain>
    </source>
</reference>